<evidence type="ECO:0000256" key="3">
    <source>
        <dbReference type="ARBA" id="ARBA00022989"/>
    </source>
</evidence>
<feature type="transmembrane region" description="Helical" evidence="5">
    <location>
        <begin position="95"/>
        <end position="116"/>
    </location>
</feature>
<protein>
    <submittedName>
        <fullName evidence="6">C4-dicarboxylate ABC transporter</fullName>
    </submittedName>
</protein>
<feature type="transmembrane region" description="Helical" evidence="5">
    <location>
        <begin position="244"/>
        <end position="264"/>
    </location>
</feature>
<proteinExistence type="predicted"/>
<keyword evidence="7" id="KW-1185">Reference proteome</keyword>
<feature type="transmembrane region" description="Helical" evidence="5">
    <location>
        <begin position="213"/>
        <end position="232"/>
    </location>
</feature>
<dbReference type="Gene3D" id="1.50.10.150">
    <property type="entry name" value="Voltage-dependent anion channel"/>
    <property type="match status" value="1"/>
</dbReference>
<dbReference type="RefSeq" id="WP_206670774.1">
    <property type="nucleotide sequence ID" value="NZ_JAJCNZ010000019.1"/>
</dbReference>
<organism evidence="6 7">
    <name type="scientific">Megasphaera massiliensis</name>
    <dbReference type="NCBI Taxonomy" id="1232428"/>
    <lineage>
        <taxon>Bacteria</taxon>
        <taxon>Bacillati</taxon>
        <taxon>Bacillota</taxon>
        <taxon>Negativicutes</taxon>
        <taxon>Veillonellales</taxon>
        <taxon>Veillonellaceae</taxon>
        <taxon>Megasphaera</taxon>
    </lineage>
</organism>
<dbReference type="InterPro" id="IPR004695">
    <property type="entry name" value="SLAC1/Mae1/Ssu1/TehA"/>
</dbReference>
<feature type="transmembrane region" description="Helical" evidence="5">
    <location>
        <begin position="128"/>
        <end position="146"/>
    </location>
</feature>
<keyword evidence="3 5" id="KW-1133">Transmembrane helix</keyword>
<feature type="transmembrane region" description="Helical" evidence="5">
    <location>
        <begin position="158"/>
        <end position="178"/>
    </location>
</feature>
<evidence type="ECO:0000256" key="4">
    <source>
        <dbReference type="ARBA" id="ARBA00023136"/>
    </source>
</evidence>
<dbReference type="Pfam" id="PF03595">
    <property type="entry name" value="SLAC1"/>
    <property type="match status" value="1"/>
</dbReference>
<evidence type="ECO:0000256" key="2">
    <source>
        <dbReference type="ARBA" id="ARBA00022692"/>
    </source>
</evidence>
<evidence type="ECO:0000313" key="6">
    <source>
        <dbReference type="EMBL" id="MCQ5343239.1"/>
    </source>
</evidence>
<feature type="transmembrane region" description="Helical" evidence="5">
    <location>
        <begin position="32"/>
        <end position="51"/>
    </location>
</feature>
<feature type="transmembrane region" description="Helical" evidence="5">
    <location>
        <begin position="7"/>
        <end position="26"/>
    </location>
</feature>
<dbReference type="PANTHER" id="PTHR37955:SF1">
    <property type="entry name" value="DEP DOMAIN-CONTAINING PROTEIN"/>
    <property type="match status" value="1"/>
</dbReference>
<reference evidence="6 7" key="1">
    <citation type="submission" date="2022-06" db="EMBL/GenBank/DDBJ databases">
        <title>Isolation of gut microbiota from human fecal samples.</title>
        <authorList>
            <person name="Pamer E.G."/>
            <person name="Barat B."/>
            <person name="Waligurski E."/>
            <person name="Medina S."/>
            <person name="Paddock L."/>
            <person name="Mostad J."/>
        </authorList>
    </citation>
    <scope>NUCLEOTIDE SEQUENCE [LARGE SCALE GENOMIC DNA]</scope>
    <source>
        <strain evidence="6 7">DFI.1.1</strain>
    </source>
</reference>
<gene>
    <name evidence="6" type="ORF">NE675_09435</name>
</gene>
<keyword evidence="4 5" id="KW-0472">Membrane</keyword>
<dbReference type="EMBL" id="JANGEW010000018">
    <property type="protein sequence ID" value="MCQ5343239.1"/>
    <property type="molecule type" value="Genomic_DNA"/>
</dbReference>
<sequence>MGISNFSIVMGFCGLAFSYMAATALWGLPAVIGEGIGIVAAVIYAVLCIGYGRKILVQPEAVRQEWESPEGAPFFATFGMASVLLAAVLEPWAFLLSAIVWVIGVVALFACIFLLWRRWLKEKQDAAHLTPAWLLILISPLTVPVAGNSLKLFGYQELTLFSLSIGLGLGLPGVMFLLKEAVFDKHFGPGLLIVLTPFGMAYLDYTATFGADIFSALLLHCGFFIALPLLLTVLRDMVKGTFSLIWWSTGFPLMAFTNAMLHYAKTSPSAIMNVLSAEFLAGGTVLIAYLSVKTLMGLRKSR</sequence>
<feature type="transmembrane region" description="Helical" evidence="5">
    <location>
        <begin position="270"/>
        <end position="292"/>
    </location>
</feature>
<evidence type="ECO:0000313" key="7">
    <source>
        <dbReference type="Proteomes" id="UP001206692"/>
    </source>
</evidence>
<dbReference type="Proteomes" id="UP001206692">
    <property type="component" value="Unassembled WGS sequence"/>
</dbReference>
<name>A0ABT1STU6_9FIRM</name>
<dbReference type="PANTHER" id="PTHR37955">
    <property type="entry name" value="TELLURITE RESISTANCE PROTEIN TEHA"/>
    <property type="match status" value="1"/>
</dbReference>
<evidence type="ECO:0000256" key="5">
    <source>
        <dbReference type="SAM" id="Phobius"/>
    </source>
</evidence>
<comment type="caution">
    <text evidence="6">The sequence shown here is derived from an EMBL/GenBank/DDBJ whole genome shotgun (WGS) entry which is preliminary data.</text>
</comment>
<comment type="subcellular location">
    <subcellularLocation>
        <location evidence="1">Membrane</location>
        <topology evidence="1">Multi-pass membrane protein</topology>
    </subcellularLocation>
</comment>
<evidence type="ECO:0000256" key="1">
    <source>
        <dbReference type="ARBA" id="ARBA00004141"/>
    </source>
</evidence>
<feature type="transmembrane region" description="Helical" evidence="5">
    <location>
        <begin position="190"/>
        <end position="207"/>
    </location>
</feature>
<dbReference type="InterPro" id="IPR052951">
    <property type="entry name" value="Tellurite_res_ion_channel"/>
</dbReference>
<keyword evidence="2 5" id="KW-0812">Transmembrane</keyword>
<accession>A0ABT1STU6</accession>
<dbReference type="InterPro" id="IPR038665">
    <property type="entry name" value="Voltage-dep_anion_channel_sf"/>
</dbReference>
<feature type="transmembrane region" description="Helical" evidence="5">
    <location>
        <begin position="72"/>
        <end position="89"/>
    </location>
</feature>